<evidence type="ECO:0000313" key="2">
    <source>
        <dbReference type="Proteomes" id="UP000008311"/>
    </source>
</evidence>
<accession>B9T987</accession>
<protein>
    <submittedName>
        <fullName evidence="1">Uncharacterized protein</fullName>
    </submittedName>
</protein>
<dbReference type="InParanoid" id="B9T987"/>
<evidence type="ECO:0000313" key="1">
    <source>
        <dbReference type="EMBL" id="EEF27576.1"/>
    </source>
</evidence>
<name>B9T987_RICCO</name>
<dbReference type="EMBL" id="EQ975320">
    <property type="protein sequence ID" value="EEF27576.1"/>
    <property type="molecule type" value="Genomic_DNA"/>
</dbReference>
<dbReference type="Proteomes" id="UP000008311">
    <property type="component" value="Unassembled WGS sequence"/>
</dbReference>
<keyword evidence="2" id="KW-1185">Reference proteome</keyword>
<gene>
    <name evidence="1" type="ORF">RCOM_0151560</name>
</gene>
<sequence length="51" mass="5490">MTESSVALIEPTVTVTLPPNSPRTVEWSVATREPAASNAWFWASAESVSVE</sequence>
<reference evidence="2" key="1">
    <citation type="journal article" date="2010" name="Nat. Biotechnol.">
        <title>Draft genome sequence of the oilseed species Ricinus communis.</title>
        <authorList>
            <person name="Chan A.P."/>
            <person name="Crabtree J."/>
            <person name="Zhao Q."/>
            <person name="Lorenzi H."/>
            <person name="Orvis J."/>
            <person name="Puiu D."/>
            <person name="Melake-Berhan A."/>
            <person name="Jones K.M."/>
            <person name="Redman J."/>
            <person name="Chen G."/>
            <person name="Cahoon E.B."/>
            <person name="Gedil M."/>
            <person name="Stanke M."/>
            <person name="Haas B.J."/>
            <person name="Wortman J.R."/>
            <person name="Fraser-Liggett C.M."/>
            <person name="Ravel J."/>
            <person name="Rabinowicz P.D."/>
        </authorList>
    </citation>
    <scope>NUCLEOTIDE SEQUENCE [LARGE SCALE GENOMIC DNA]</scope>
    <source>
        <strain evidence="2">cv. Hale</strain>
    </source>
</reference>
<organism evidence="1 2">
    <name type="scientific">Ricinus communis</name>
    <name type="common">Castor bean</name>
    <dbReference type="NCBI Taxonomy" id="3988"/>
    <lineage>
        <taxon>Eukaryota</taxon>
        <taxon>Viridiplantae</taxon>
        <taxon>Streptophyta</taxon>
        <taxon>Embryophyta</taxon>
        <taxon>Tracheophyta</taxon>
        <taxon>Spermatophyta</taxon>
        <taxon>Magnoliopsida</taxon>
        <taxon>eudicotyledons</taxon>
        <taxon>Gunneridae</taxon>
        <taxon>Pentapetalae</taxon>
        <taxon>rosids</taxon>
        <taxon>fabids</taxon>
        <taxon>Malpighiales</taxon>
        <taxon>Euphorbiaceae</taxon>
        <taxon>Acalyphoideae</taxon>
        <taxon>Acalypheae</taxon>
        <taxon>Ricinus</taxon>
    </lineage>
</organism>
<proteinExistence type="predicted"/>
<dbReference type="AlphaFoldDB" id="B9T987"/>